<name>A0A834WWG5_9FABA</name>
<dbReference type="OrthoDB" id="1456364at2759"/>
<gene>
    <name evidence="1" type="ORF">G2W53_016114</name>
</gene>
<sequence>MRKSSFKNRRMPLKAASTRYSLVKGERIVRFVLTAWLRDFCTDHASLFIVSSILKCCKLHDVGHRINNMGMGVAPPTKRNLHKNRRMPLNAASTRYSLVKGERIVRSVLNAWLRAFD</sequence>
<comment type="caution">
    <text evidence="1">The sequence shown here is derived from an EMBL/GenBank/DDBJ whole genome shotgun (WGS) entry which is preliminary data.</text>
</comment>
<reference evidence="1" key="1">
    <citation type="submission" date="2020-09" db="EMBL/GenBank/DDBJ databases">
        <title>Genome-Enabled Discovery of Anthraquinone Biosynthesis in Senna tora.</title>
        <authorList>
            <person name="Kang S.-H."/>
            <person name="Pandey R.P."/>
            <person name="Lee C.-M."/>
            <person name="Sim J.-S."/>
            <person name="Jeong J.-T."/>
            <person name="Choi B.-S."/>
            <person name="Jung M."/>
            <person name="Ginzburg D."/>
            <person name="Zhao K."/>
            <person name="Won S.Y."/>
            <person name="Oh T.-J."/>
            <person name="Yu Y."/>
            <person name="Kim N.-H."/>
            <person name="Lee O.R."/>
            <person name="Lee T.-H."/>
            <person name="Bashyal P."/>
            <person name="Kim T.-S."/>
            <person name="Lee W.-H."/>
            <person name="Kawkins C."/>
            <person name="Kim C.-K."/>
            <person name="Kim J.S."/>
            <person name="Ahn B.O."/>
            <person name="Rhee S.Y."/>
            <person name="Sohng J.K."/>
        </authorList>
    </citation>
    <scope>NUCLEOTIDE SEQUENCE</scope>
    <source>
        <tissue evidence="1">Leaf</tissue>
    </source>
</reference>
<evidence type="ECO:0000313" key="2">
    <source>
        <dbReference type="Proteomes" id="UP000634136"/>
    </source>
</evidence>
<keyword evidence="2" id="KW-1185">Reference proteome</keyword>
<evidence type="ECO:0000313" key="1">
    <source>
        <dbReference type="EMBL" id="KAF7833781.1"/>
    </source>
</evidence>
<organism evidence="1 2">
    <name type="scientific">Senna tora</name>
    <dbReference type="NCBI Taxonomy" id="362788"/>
    <lineage>
        <taxon>Eukaryota</taxon>
        <taxon>Viridiplantae</taxon>
        <taxon>Streptophyta</taxon>
        <taxon>Embryophyta</taxon>
        <taxon>Tracheophyta</taxon>
        <taxon>Spermatophyta</taxon>
        <taxon>Magnoliopsida</taxon>
        <taxon>eudicotyledons</taxon>
        <taxon>Gunneridae</taxon>
        <taxon>Pentapetalae</taxon>
        <taxon>rosids</taxon>
        <taxon>fabids</taxon>
        <taxon>Fabales</taxon>
        <taxon>Fabaceae</taxon>
        <taxon>Caesalpinioideae</taxon>
        <taxon>Cassia clade</taxon>
        <taxon>Senna</taxon>
    </lineage>
</organism>
<accession>A0A834WWG5</accession>
<proteinExistence type="predicted"/>
<dbReference type="EMBL" id="JAAIUW010000005">
    <property type="protein sequence ID" value="KAF7833781.1"/>
    <property type="molecule type" value="Genomic_DNA"/>
</dbReference>
<dbReference type="AlphaFoldDB" id="A0A834WWG5"/>
<protein>
    <submittedName>
        <fullName evidence="1">Mitochondrial chaperone BCS1</fullName>
    </submittedName>
</protein>
<dbReference type="Proteomes" id="UP000634136">
    <property type="component" value="Unassembled WGS sequence"/>
</dbReference>